<dbReference type="InterPro" id="IPR036278">
    <property type="entry name" value="Sialidase_sf"/>
</dbReference>
<evidence type="ECO:0000313" key="2">
    <source>
        <dbReference type="EMBL" id="WUR15487.1"/>
    </source>
</evidence>
<evidence type="ECO:0000256" key="1">
    <source>
        <dbReference type="SAM" id="SignalP"/>
    </source>
</evidence>
<proteinExistence type="predicted"/>
<organism evidence="2 3">
    <name type="scientific">[Empedobacter] haloabium</name>
    <dbReference type="NCBI Taxonomy" id="592317"/>
    <lineage>
        <taxon>Bacteria</taxon>
        <taxon>Pseudomonadati</taxon>
        <taxon>Pseudomonadota</taxon>
        <taxon>Betaproteobacteria</taxon>
        <taxon>Burkholderiales</taxon>
        <taxon>Oxalobacteraceae</taxon>
        <taxon>Telluria group</taxon>
        <taxon>Telluria group incertae sedis</taxon>
    </lineage>
</organism>
<protein>
    <recommendedName>
        <fullName evidence="4">Glycosyl hydrolase</fullName>
    </recommendedName>
</protein>
<keyword evidence="3" id="KW-1185">Reference proteome</keyword>
<evidence type="ECO:0008006" key="4">
    <source>
        <dbReference type="Google" id="ProtNLM"/>
    </source>
</evidence>
<reference evidence="2 3" key="1">
    <citation type="journal article" date="2019" name="Int. J. Syst. Evol. Microbiol.">
        <title>The Draft Whole-Genome Sequence of the Antibiotic Producer Empedobacter haloabium ATCC 31962 Provides Indications for Its Taxonomic Reclassification.</title>
        <authorList>
            <person name="Miess H."/>
            <person name="Arlt P."/>
            <person name="Apel A.K."/>
            <person name="Weber T."/>
            <person name="Nieselt K."/>
            <person name="Hanssen F."/>
            <person name="Czemmel S."/>
            <person name="Nahnsen S."/>
            <person name="Gross H."/>
        </authorList>
    </citation>
    <scope>NUCLEOTIDE SEQUENCE [LARGE SCALE GENOMIC DNA]</scope>
    <source>
        <strain evidence="2 3">ATCC 31962</strain>
    </source>
</reference>
<dbReference type="Proteomes" id="UP000321323">
    <property type="component" value="Chromosome"/>
</dbReference>
<sequence>MRSRAINALPALLLALAWSGAARADDFRLGKLRVTERDDGLIVRASEPVALAALGSGRYWPPLVLDSRGRLHAGAAVVDAASGRVTRHAGVTLALPHGVSVTVRGQGYRIRRGKAGCTVRPAALGLGDGKTAAAALHDGNVKFVPSATGLVALASWLGWDTRDTRYMATAIDIERCRLRATPLGNPDLLVELNHSPGAGWWITGSIEQTLLRSRDGRHWRPVPLPQGLSSLVSSYAVDAREIWLAGIHDADLERDPLLVHSADGGRHWRNVPPGDPLLARLPVGWLEGQRRLPRP</sequence>
<name>A0ABZ1USB0_9BURK</name>
<feature type="chain" id="PRO_5046645670" description="Glycosyl hydrolase" evidence="1">
    <location>
        <begin position="25"/>
        <end position="295"/>
    </location>
</feature>
<evidence type="ECO:0000313" key="3">
    <source>
        <dbReference type="Proteomes" id="UP000321323"/>
    </source>
</evidence>
<dbReference type="EMBL" id="CP136508">
    <property type="protein sequence ID" value="WUR15487.1"/>
    <property type="molecule type" value="Genomic_DNA"/>
</dbReference>
<accession>A0ABZ1USB0</accession>
<feature type="signal peptide" evidence="1">
    <location>
        <begin position="1"/>
        <end position="24"/>
    </location>
</feature>
<keyword evidence="1" id="KW-0732">Signal</keyword>
<gene>
    <name evidence="2" type="ORF">E7V67_010415</name>
</gene>
<dbReference type="SUPFAM" id="SSF50939">
    <property type="entry name" value="Sialidases"/>
    <property type="match status" value="1"/>
</dbReference>